<sequence>MMKLFNDHTGKYRMQNHLPSFSLPTGHFLIQQNEGG</sequence>
<dbReference type="EMBL" id="GBXM01057931">
    <property type="protein sequence ID" value="JAH50646.1"/>
    <property type="molecule type" value="Transcribed_RNA"/>
</dbReference>
<proteinExistence type="predicted"/>
<evidence type="ECO:0000313" key="1">
    <source>
        <dbReference type="EMBL" id="JAH50646.1"/>
    </source>
</evidence>
<name>A0A0E9TAJ7_ANGAN</name>
<protein>
    <submittedName>
        <fullName evidence="1">Uncharacterized protein</fullName>
    </submittedName>
</protein>
<dbReference type="AlphaFoldDB" id="A0A0E9TAJ7"/>
<reference evidence="1" key="1">
    <citation type="submission" date="2014-11" db="EMBL/GenBank/DDBJ databases">
        <authorList>
            <person name="Amaro Gonzalez C."/>
        </authorList>
    </citation>
    <scope>NUCLEOTIDE SEQUENCE</scope>
</reference>
<reference evidence="1" key="2">
    <citation type="journal article" date="2015" name="Fish Shellfish Immunol.">
        <title>Early steps in the European eel (Anguilla anguilla)-Vibrio vulnificus interaction in the gills: Role of the RtxA13 toxin.</title>
        <authorList>
            <person name="Callol A."/>
            <person name="Pajuelo D."/>
            <person name="Ebbesson L."/>
            <person name="Teles M."/>
            <person name="MacKenzie S."/>
            <person name="Amaro C."/>
        </authorList>
    </citation>
    <scope>NUCLEOTIDE SEQUENCE</scope>
</reference>
<organism evidence="1">
    <name type="scientific">Anguilla anguilla</name>
    <name type="common">European freshwater eel</name>
    <name type="synonym">Muraena anguilla</name>
    <dbReference type="NCBI Taxonomy" id="7936"/>
    <lineage>
        <taxon>Eukaryota</taxon>
        <taxon>Metazoa</taxon>
        <taxon>Chordata</taxon>
        <taxon>Craniata</taxon>
        <taxon>Vertebrata</taxon>
        <taxon>Euteleostomi</taxon>
        <taxon>Actinopterygii</taxon>
        <taxon>Neopterygii</taxon>
        <taxon>Teleostei</taxon>
        <taxon>Anguilliformes</taxon>
        <taxon>Anguillidae</taxon>
        <taxon>Anguilla</taxon>
    </lineage>
</organism>
<accession>A0A0E9TAJ7</accession>